<evidence type="ECO:0008006" key="4">
    <source>
        <dbReference type="Google" id="ProtNLM"/>
    </source>
</evidence>
<reference evidence="3" key="1">
    <citation type="journal article" date="2019" name="Int. J. Syst. Evol. Microbiol.">
        <title>The Global Catalogue of Microorganisms (GCM) 10K type strain sequencing project: providing services to taxonomists for standard genome sequencing and annotation.</title>
        <authorList>
            <consortium name="The Broad Institute Genomics Platform"/>
            <consortium name="The Broad Institute Genome Sequencing Center for Infectious Disease"/>
            <person name="Wu L."/>
            <person name="Ma J."/>
        </authorList>
    </citation>
    <scope>NUCLEOTIDE SEQUENCE [LARGE SCALE GENOMIC DNA]</scope>
    <source>
        <strain evidence="3">JCM 17342</strain>
    </source>
</reference>
<sequence length="661" mass="73226">MRSVSGDVTNSNSGDGHGAVPRALAPPRREFVNRVESRQRMLDEVISARSGKEQRLARVMVYGPDSCGRMEMINKFAADQEESFFPDGSILVEYGGPNAVGSVDAAVRNALIDLGEPVGELTSFAQKRTRLRTILRTRDVLMVLRGVTTRAQVDPFIVEQSGSALVVISARTIGALETDGFQPILVAGLDNVHALELFRRLTRTASSTVEEKVVLACGGSPLLIGLLAAQIVERPHRAERITRRFVELGPMALEGDVMEKMGTRLDVLLSTLEPRTAAAYVKLGLHPGARFDFEAARALLGLSTEDTEDVLDELVQFHLLNGDDDGYRFDPTVFWHARARAARELTDDTEIAQRIVEHYLDFTVHRDAQLSSRPRIGPRYREPVALAGPEKRKVLLAELEDKRETLLRVVLLAEKHGFDDLVWQFCEALWGLYHLHGHYEDWRRTHEIGFAVAKEPIVKMRMASQLGSVYFALGEWARAEKLFAASAESARQVPGPAGHIGEQSAFEWRGKICFRLGRYDEAAAFYDASEAAARLAPEAEQPRMLALLELQRARLRLKQTQFEAALTHAASAGEFFDGSTESDNKAKVLLVRGMALAGLRRDQEAEEALFAAVAIFAAEGSMRSELDTVLALREVAERLAHKDIVKECDTAVQRLRLALGL</sequence>
<dbReference type="InterPro" id="IPR027417">
    <property type="entry name" value="P-loop_NTPase"/>
</dbReference>
<dbReference type="Gene3D" id="3.40.50.300">
    <property type="entry name" value="P-loop containing nucleotide triphosphate hydrolases"/>
    <property type="match status" value="1"/>
</dbReference>
<evidence type="ECO:0000313" key="3">
    <source>
        <dbReference type="Proteomes" id="UP001501747"/>
    </source>
</evidence>
<feature type="region of interest" description="Disordered" evidence="1">
    <location>
        <begin position="1"/>
        <end position="26"/>
    </location>
</feature>
<dbReference type="Pfam" id="PF13424">
    <property type="entry name" value="TPR_12"/>
    <property type="match status" value="1"/>
</dbReference>
<dbReference type="EMBL" id="BAABAL010000018">
    <property type="protein sequence ID" value="GAA4021202.1"/>
    <property type="molecule type" value="Genomic_DNA"/>
</dbReference>
<feature type="compositionally biased region" description="Polar residues" evidence="1">
    <location>
        <begin position="1"/>
        <end position="14"/>
    </location>
</feature>
<dbReference type="SUPFAM" id="SSF48452">
    <property type="entry name" value="TPR-like"/>
    <property type="match status" value="1"/>
</dbReference>
<dbReference type="InterPro" id="IPR011990">
    <property type="entry name" value="TPR-like_helical_dom_sf"/>
</dbReference>
<gene>
    <name evidence="2" type="ORF">GCM10022247_51730</name>
</gene>
<dbReference type="Proteomes" id="UP001501747">
    <property type="component" value="Unassembled WGS sequence"/>
</dbReference>
<protein>
    <recommendedName>
        <fullName evidence="4">NB-ARC domain-containing protein</fullName>
    </recommendedName>
</protein>
<comment type="caution">
    <text evidence="2">The sequence shown here is derived from an EMBL/GenBank/DDBJ whole genome shotgun (WGS) entry which is preliminary data.</text>
</comment>
<keyword evidence="3" id="KW-1185">Reference proteome</keyword>
<evidence type="ECO:0000256" key="1">
    <source>
        <dbReference type="SAM" id="MobiDB-lite"/>
    </source>
</evidence>
<accession>A0ABP7T524</accession>
<dbReference type="Gene3D" id="1.25.40.10">
    <property type="entry name" value="Tetratricopeptide repeat domain"/>
    <property type="match status" value="1"/>
</dbReference>
<name>A0ABP7T524_9PSEU</name>
<organism evidence="2 3">
    <name type="scientific">Allokutzneria multivorans</name>
    <dbReference type="NCBI Taxonomy" id="1142134"/>
    <lineage>
        <taxon>Bacteria</taxon>
        <taxon>Bacillati</taxon>
        <taxon>Actinomycetota</taxon>
        <taxon>Actinomycetes</taxon>
        <taxon>Pseudonocardiales</taxon>
        <taxon>Pseudonocardiaceae</taxon>
        <taxon>Allokutzneria</taxon>
    </lineage>
</organism>
<evidence type="ECO:0000313" key="2">
    <source>
        <dbReference type="EMBL" id="GAA4021202.1"/>
    </source>
</evidence>
<dbReference type="SUPFAM" id="SSF52540">
    <property type="entry name" value="P-loop containing nucleoside triphosphate hydrolases"/>
    <property type="match status" value="1"/>
</dbReference>
<proteinExistence type="predicted"/>